<keyword evidence="2" id="KW-0863">Zinc-finger</keyword>
<keyword evidence="1" id="KW-0808">Transferase</keyword>
<keyword evidence="6" id="KW-1185">Reference proteome</keyword>
<dbReference type="PANTHER" id="PTHR42995">
    <property type="entry name" value="ACETYL-COENZYME A CARBOXYLASE CARBOXYL TRANSFERASE SUBUNIT BETA, CHLOROPLASTIC"/>
    <property type="match status" value="1"/>
</dbReference>
<dbReference type="InterPro" id="IPR029045">
    <property type="entry name" value="ClpP/crotonase-like_dom_sf"/>
</dbReference>
<dbReference type="SUPFAM" id="SSF52096">
    <property type="entry name" value="ClpP/crotonase"/>
    <property type="match status" value="1"/>
</dbReference>
<feature type="compositionally biased region" description="Polar residues" evidence="3">
    <location>
        <begin position="405"/>
        <end position="420"/>
    </location>
</feature>
<gene>
    <name evidence="5" type="ORF">DVH24_025938</name>
</gene>
<keyword evidence="2" id="KW-0479">Metal-binding</keyword>
<keyword evidence="2" id="KW-0862">Zinc</keyword>
<evidence type="ECO:0000313" key="5">
    <source>
        <dbReference type="EMBL" id="RXI06802.1"/>
    </source>
</evidence>
<dbReference type="InterPro" id="IPR011762">
    <property type="entry name" value="COA_CT_N"/>
</dbReference>
<evidence type="ECO:0000259" key="4">
    <source>
        <dbReference type="PROSITE" id="PS50980"/>
    </source>
</evidence>
<evidence type="ECO:0000256" key="3">
    <source>
        <dbReference type="SAM" id="MobiDB-lite"/>
    </source>
</evidence>
<dbReference type="Gene3D" id="3.30.40.10">
    <property type="entry name" value="Zinc/RING finger domain, C3HC4 (zinc finger)"/>
    <property type="match status" value="1"/>
</dbReference>
<protein>
    <recommendedName>
        <fullName evidence="4">CoA carboxyltransferase N-terminal domain-containing protein</fullName>
    </recommendedName>
</protein>
<dbReference type="GO" id="GO:0016740">
    <property type="term" value="F:transferase activity"/>
    <property type="evidence" value="ECO:0007669"/>
    <property type="project" value="UniProtKB-KW"/>
</dbReference>
<dbReference type="PANTHER" id="PTHR42995:SF5">
    <property type="entry name" value="ACETYL-COENZYME A CARBOXYLASE CARBOXYL TRANSFERASE SUBUNIT BETA, CHLOROPLASTIC"/>
    <property type="match status" value="1"/>
</dbReference>
<feature type="region of interest" description="Disordered" evidence="3">
    <location>
        <begin position="1"/>
        <end position="21"/>
    </location>
</feature>
<feature type="domain" description="CoA carboxyltransferase N-terminal" evidence="4">
    <location>
        <begin position="189"/>
        <end position="307"/>
    </location>
</feature>
<dbReference type="Gene3D" id="3.90.226.10">
    <property type="entry name" value="2-enoyl-CoA Hydratase, Chain A, domain 1"/>
    <property type="match status" value="2"/>
</dbReference>
<dbReference type="Proteomes" id="UP000290289">
    <property type="component" value="Chromosome 2"/>
</dbReference>
<dbReference type="InterPro" id="IPR013083">
    <property type="entry name" value="Znf_RING/FYVE/PHD"/>
</dbReference>
<dbReference type="GO" id="GO:0003989">
    <property type="term" value="F:acetyl-CoA carboxylase activity"/>
    <property type="evidence" value="ECO:0007669"/>
    <property type="project" value="TreeGrafter"/>
</dbReference>
<evidence type="ECO:0000256" key="2">
    <source>
        <dbReference type="ARBA" id="ARBA00022771"/>
    </source>
</evidence>
<name>A0A498KMB8_MALDO</name>
<evidence type="ECO:0000256" key="1">
    <source>
        <dbReference type="ARBA" id="ARBA00022679"/>
    </source>
</evidence>
<comment type="caution">
    <text evidence="5">The sequence shown here is derived from an EMBL/GenBank/DDBJ whole genome shotgun (WGS) entry which is preliminary data.</text>
</comment>
<accession>A0A498KMB8</accession>
<dbReference type="GO" id="GO:0006633">
    <property type="term" value="P:fatty acid biosynthetic process"/>
    <property type="evidence" value="ECO:0007669"/>
    <property type="project" value="TreeGrafter"/>
</dbReference>
<organism evidence="5 6">
    <name type="scientific">Malus domestica</name>
    <name type="common">Apple</name>
    <name type="synonym">Pyrus malus</name>
    <dbReference type="NCBI Taxonomy" id="3750"/>
    <lineage>
        <taxon>Eukaryota</taxon>
        <taxon>Viridiplantae</taxon>
        <taxon>Streptophyta</taxon>
        <taxon>Embryophyta</taxon>
        <taxon>Tracheophyta</taxon>
        <taxon>Spermatophyta</taxon>
        <taxon>Magnoliopsida</taxon>
        <taxon>eudicotyledons</taxon>
        <taxon>Gunneridae</taxon>
        <taxon>Pentapetalae</taxon>
        <taxon>rosids</taxon>
        <taxon>fabids</taxon>
        <taxon>Rosales</taxon>
        <taxon>Rosaceae</taxon>
        <taxon>Amygdaloideae</taxon>
        <taxon>Maleae</taxon>
        <taxon>Malus</taxon>
    </lineage>
</organism>
<dbReference type="GO" id="GO:0008270">
    <property type="term" value="F:zinc ion binding"/>
    <property type="evidence" value="ECO:0007669"/>
    <property type="project" value="UniProtKB-KW"/>
</dbReference>
<reference evidence="5 6" key="1">
    <citation type="submission" date="2018-10" db="EMBL/GenBank/DDBJ databases">
        <title>A high-quality apple genome assembly.</title>
        <authorList>
            <person name="Hu J."/>
        </authorList>
    </citation>
    <scope>NUCLEOTIDE SEQUENCE [LARGE SCALE GENOMIC DNA]</scope>
    <source>
        <strain evidence="6">cv. HFTH1</strain>
        <tissue evidence="5">Young leaf</tissue>
    </source>
</reference>
<proteinExistence type="predicted"/>
<feature type="region of interest" description="Disordered" evidence="3">
    <location>
        <begin position="405"/>
        <end position="428"/>
    </location>
</feature>
<dbReference type="STRING" id="3750.A0A498KMB8"/>
<dbReference type="EMBL" id="RDQH01000328">
    <property type="protein sequence ID" value="RXI06802.1"/>
    <property type="molecule type" value="Genomic_DNA"/>
</dbReference>
<dbReference type="PROSITE" id="PS50980">
    <property type="entry name" value="COA_CT_NTER"/>
    <property type="match status" value="1"/>
</dbReference>
<sequence>MRSSYIPIRGRSGGGTGSHTISLRGRLSGSPILPSPSPPPYQTSHRLFCGSCYGNSSKFLDSKGLDFQRQKHLTNSIRNRARELSSCLMLVLICEETDTLRYVFRKQWKSSLLCPDGDCPLCLYPLVPEDEQKNALPFIKLMSCFHCFHRHKLKHVLDKKNCGALEESMGNCPVYRKVFHTQDFEGPERVMIEYVLFISTKWAEWLSQFQNIHDFQYLINGFSCITGHERIELSIDPGTWDPMNEDMVSLDPIEFHSKEELYKDRIDSYKKNTGLIEAVQTGIGQLNGIPVAIGVMDFQFMGGSMGSCASGGARMQEGSLSLMQMAKISSTLYDYQLNKKLFYVAILTSPTTGRVTASFGKRVIEQTLNKTVPEDSQLQQENSGLIEPKKDLVVLPGMVLPVSPSVSVADNESTEQQQREPPSPQKCILVVPRVG</sequence>
<evidence type="ECO:0000313" key="6">
    <source>
        <dbReference type="Proteomes" id="UP000290289"/>
    </source>
</evidence>
<dbReference type="AlphaFoldDB" id="A0A498KMB8"/>
<dbReference type="GO" id="GO:2001295">
    <property type="term" value="P:malonyl-CoA biosynthetic process"/>
    <property type="evidence" value="ECO:0007669"/>
    <property type="project" value="TreeGrafter"/>
</dbReference>